<gene>
    <name evidence="2" type="ORF">C8F04DRAFT_1355699</name>
</gene>
<evidence type="ECO:0000313" key="2">
    <source>
        <dbReference type="EMBL" id="KAJ7033042.1"/>
    </source>
</evidence>
<reference evidence="2" key="1">
    <citation type="submission" date="2023-03" db="EMBL/GenBank/DDBJ databases">
        <title>Massive genome expansion in bonnet fungi (Mycena s.s.) driven by repeated elements and novel gene families across ecological guilds.</title>
        <authorList>
            <consortium name="Lawrence Berkeley National Laboratory"/>
            <person name="Harder C.B."/>
            <person name="Miyauchi S."/>
            <person name="Viragh M."/>
            <person name="Kuo A."/>
            <person name="Thoen E."/>
            <person name="Andreopoulos B."/>
            <person name="Lu D."/>
            <person name="Skrede I."/>
            <person name="Drula E."/>
            <person name="Henrissat B."/>
            <person name="Morin E."/>
            <person name="Kohler A."/>
            <person name="Barry K."/>
            <person name="LaButti K."/>
            <person name="Morin E."/>
            <person name="Salamov A."/>
            <person name="Lipzen A."/>
            <person name="Mereny Z."/>
            <person name="Hegedus B."/>
            <person name="Baldrian P."/>
            <person name="Stursova M."/>
            <person name="Weitz H."/>
            <person name="Taylor A."/>
            <person name="Grigoriev I.V."/>
            <person name="Nagy L.G."/>
            <person name="Martin F."/>
            <person name="Kauserud H."/>
        </authorList>
    </citation>
    <scope>NUCLEOTIDE SEQUENCE</scope>
    <source>
        <strain evidence="2">CBHHK200</strain>
    </source>
</reference>
<feature type="region of interest" description="Disordered" evidence="1">
    <location>
        <begin position="197"/>
        <end position="222"/>
    </location>
</feature>
<dbReference type="EMBL" id="JARJCM010000068">
    <property type="protein sequence ID" value="KAJ7033042.1"/>
    <property type="molecule type" value="Genomic_DNA"/>
</dbReference>
<dbReference type="AlphaFoldDB" id="A0AAD6SWG7"/>
<sequence length="222" mass="23630">MRGAVHRQAGRCAKPGCKMPSPPPPPRPQYSTLAQAQADPPPDGSRASCCVPWIQQRARNPPPSAFFCLPPSAFRLPVVAPPLLPPPPLLPHAAPTPSREPRIPPSLPPTLPPPDERVTCTVSAPPVAAWVRGLRLSVRGGRRAADGGSRGYVGRWVCGLRLSVRGERLRLLCYVGLRPGWAGVGCRISYGGHHGRVRRTWGSGGEQRGDRDRGDDAASGAG</sequence>
<accession>A0AAD6SWG7</accession>
<keyword evidence="3" id="KW-1185">Reference proteome</keyword>
<feature type="compositionally biased region" description="Pro residues" evidence="1">
    <location>
        <begin position="103"/>
        <end position="112"/>
    </location>
</feature>
<protein>
    <submittedName>
        <fullName evidence="2">Uncharacterized protein</fullName>
    </submittedName>
</protein>
<evidence type="ECO:0000313" key="3">
    <source>
        <dbReference type="Proteomes" id="UP001218188"/>
    </source>
</evidence>
<organism evidence="2 3">
    <name type="scientific">Mycena alexandri</name>
    <dbReference type="NCBI Taxonomy" id="1745969"/>
    <lineage>
        <taxon>Eukaryota</taxon>
        <taxon>Fungi</taxon>
        <taxon>Dikarya</taxon>
        <taxon>Basidiomycota</taxon>
        <taxon>Agaricomycotina</taxon>
        <taxon>Agaricomycetes</taxon>
        <taxon>Agaricomycetidae</taxon>
        <taxon>Agaricales</taxon>
        <taxon>Marasmiineae</taxon>
        <taxon>Mycenaceae</taxon>
        <taxon>Mycena</taxon>
    </lineage>
</organism>
<feature type="region of interest" description="Disordered" evidence="1">
    <location>
        <begin position="1"/>
        <end position="47"/>
    </location>
</feature>
<proteinExistence type="predicted"/>
<evidence type="ECO:0000256" key="1">
    <source>
        <dbReference type="SAM" id="MobiDB-lite"/>
    </source>
</evidence>
<comment type="caution">
    <text evidence="2">The sequence shown here is derived from an EMBL/GenBank/DDBJ whole genome shotgun (WGS) entry which is preliminary data.</text>
</comment>
<feature type="compositionally biased region" description="Basic and acidic residues" evidence="1">
    <location>
        <begin position="207"/>
        <end position="216"/>
    </location>
</feature>
<feature type="region of interest" description="Disordered" evidence="1">
    <location>
        <begin position="90"/>
        <end position="112"/>
    </location>
</feature>
<name>A0AAD6SWG7_9AGAR</name>
<dbReference type="Proteomes" id="UP001218188">
    <property type="component" value="Unassembled WGS sequence"/>
</dbReference>